<comment type="caution">
    <text evidence="1">The sequence shown here is derived from an EMBL/GenBank/DDBJ whole genome shotgun (WGS) entry which is preliminary data.</text>
</comment>
<organism evidence="1 2">
    <name type="scientific">Haematococcus lacustris</name>
    <name type="common">Green alga</name>
    <name type="synonym">Haematococcus pluvialis</name>
    <dbReference type="NCBI Taxonomy" id="44745"/>
    <lineage>
        <taxon>Eukaryota</taxon>
        <taxon>Viridiplantae</taxon>
        <taxon>Chlorophyta</taxon>
        <taxon>core chlorophytes</taxon>
        <taxon>Chlorophyceae</taxon>
        <taxon>CS clade</taxon>
        <taxon>Chlamydomonadales</taxon>
        <taxon>Haematococcaceae</taxon>
        <taxon>Haematococcus</taxon>
    </lineage>
</organism>
<keyword evidence="2" id="KW-1185">Reference proteome</keyword>
<accession>A0A699ZWY5</accession>
<proteinExistence type="predicted"/>
<dbReference type="Proteomes" id="UP000485058">
    <property type="component" value="Unassembled WGS sequence"/>
</dbReference>
<name>A0A699ZWY5_HAELA</name>
<evidence type="ECO:0000313" key="1">
    <source>
        <dbReference type="EMBL" id="GFH26495.1"/>
    </source>
</evidence>
<dbReference type="EMBL" id="BLLF01003146">
    <property type="protein sequence ID" value="GFH26495.1"/>
    <property type="molecule type" value="Genomic_DNA"/>
</dbReference>
<reference evidence="1 2" key="1">
    <citation type="submission" date="2020-02" db="EMBL/GenBank/DDBJ databases">
        <title>Draft genome sequence of Haematococcus lacustris strain NIES-144.</title>
        <authorList>
            <person name="Morimoto D."/>
            <person name="Nakagawa S."/>
            <person name="Yoshida T."/>
            <person name="Sawayama S."/>
        </authorList>
    </citation>
    <scope>NUCLEOTIDE SEQUENCE [LARGE SCALE GENOMIC DNA]</scope>
    <source>
        <strain evidence="1 2">NIES-144</strain>
    </source>
</reference>
<protein>
    <submittedName>
        <fullName evidence="1">Uncharacterized protein</fullName>
    </submittedName>
</protein>
<dbReference type="AlphaFoldDB" id="A0A699ZWY5"/>
<sequence>MAAAADNKALEEVAVDMINFLARCGPRNQDATGLATMNDPWRDVCCGFCVAKTVVPCDMATQSNTEAIVDNEVPPTRFPKAAQVEQHRRILEHAAGFLRPCLEKGTSRGQVHLTHAQRLPVIVVHRTIFQAEMAATAEITRGYTARHHTGAKAFQRGVTKVGVGIDAGQRRTH</sequence>
<gene>
    <name evidence="1" type="ORF">HaLaN_24656</name>
</gene>
<evidence type="ECO:0000313" key="2">
    <source>
        <dbReference type="Proteomes" id="UP000485058"/>
    </source>
</evidence>